<dbReference type="OrthoDB" id="1491447at2"/>
<name>A0A2D0N892_FLAN2</name>
<dbReference type="AlphaFoldDB" id="A0A2D0N892"/>
<dbReference type="Pfam" id="PF18962">
    <property type="entry name" value="Por_Secre_tail"/>
    <property type="match status" value="1"/>
</dbReference>
<dbReference type="InterPro" id="IPR026444">
    <property type="entry name" value="Secre_tail"/>
</dbReference>
<organism evidence="3 4">
    <name type="scientific">Flavilitoribacter nigricans (strain ATCC 23147 / DSM 23189 / NBRC 102662 / NCIMB 1420 / SS-2)</name>
    <name type="common">Lewinella nigricans</name>
    <dbReference type="NCBI Taxonomy" id="1122177"/>
    <lineage>
        <taxon>Bacteria</taxon>
        <taxon>Pseudomonadati</taxon>
        <taxon>Bacteroidota</taxon>
        <taxon>Saprospiria</taxon>
        <taxon>Saprospirales</taxon>
        <taxon>Lewinellaceae</taxon>
        <taxon>Flavilitoribacter</taxon>
    </lineage>
</organism>
<keyword evidence="4" id="KW-1185">Reference proteome</keyword>
<evidence type="ECO:0000259" key="2">
    <source>
        <dbReference type="Pfam" id="PF18962"/>
    </source>
</evidence>
<feature type="signal peptide" evidence="1">
    <location>
        <begin position="1"/>
        <end position="18"/>
    </location>
</feature>
<dbReference type="EMBL" id="PDUD01000025">
    <property type="protein sequence ID" value="PHN04610.1"/>
    <property type="molecule type" value="Genomic_DNA"/>
</dbReference>
<accession>A0A2D0N892</accession>
<evidence type="ECO:0000313" key="4">
    <source>
        <dbReference type="Proteomes" id="UP000223913"/>
    </source>
</evidence>
<feature type="domain" description="Secretion system C-terminal sorting" evidence="2">
    <location>
        <begin position="301"/>
        <end position="375"/>
    </location>
</feature>
<proteinExistence type="predicted"/>
<dbReference type="Proteomes" id="UP000223913">
    <property type="component" value="Unassembled WGS sequence"/>
</dbReference>
<evidence type="ECO:0000256" key="1">
    <source>
        <dbReference type="SAM" id="SignalP"/>
    </source>
</evidence>
<feature type="chain" id="PRO_5012361502" description="Secretion system C-terminal sorting domain-containing protein" evidence="1">
    <location>
        <begin position="19"/>
        <end position="380"/>
    </location>
</feature>
<keyword evidence="1" id="KW-0732">Signal</keyword>
<evidence type="ECO:0000313" key="3">
    <source>
        <dbReference type="EMBL" id="PHN04610.1"/>
    </source>
</evidence>
<reference evidence="3 4" key="1">
    <citation type="submission" date="2017-10" db="EMBL/GenBank/DDBJ databases">
        <title>The draft genome sequence of Lewinella nigricans NBRC 102662.</title>
        <authorList>
            <person name="Wang K."/>
        </authorList>
    </citation>
    <scope>NUCLEOTIDE SEQUENCE [LARGE SCALE GENOMIC DNA]</scope>
    <source>
        <strain evidence="3 4">NBRC 102662</strain>
    </source>
</reference>
<dbReference type="NCBIfam" id="TIGR04183">
    <property type="entry name" value="Por_Secre_tail"/>
    <property type="match status" value="1"/>
</dbReference>
<comment type="caution">
    <text evidence="3">The sequence shown here is derived from an EMBL/GenBank/DDBJ whole genome shotgun (WGS) entry which is preliminary data.</text>
</comment>
<sequence>MKQIQLVILCFFVYTLQAQITVTNATFPAVGDTLLTGTDNMPANIQIGTPGPDREWNFKSLQSPLVLRTVVRAASEGDAAGNFPSADLVFKLNDNAEGYYRVTNSALELIGLSGTDPLNLGIEITPKLNDPQIERRAPLQYGDDFESTVNISYAVSSDDIPQELLQDLPITPDSLRIRLLLNREDEVDAWGVMSIPGGTYDVLREKRTLNQDIRLDAKVGFLGWQDITDLVLELTDIGTDILGDTQIVRYHFWSNTEKEAIAVVTVDQDGTSPVSVTFKAEDILSDLVQVTDKLQPGVLAYPNPAMVNTNFQFVRLKPGKYRLVIYNLVGSEVWHRDYRISGPHTERVNISQLKKGTYLYALQDARGRTLITRRLIVVRP</sequence>
<protein>
    <recommendedName>
        <fullName evidence="2">Secretion system C-terminal sorting domain-containing protein</fullName>
    </recommendedName>
</protein>
<gene>
    <name evidence="3" type="ORF">CRP01_21645</name>
</gene>
<dbReference type="RefSeq" id="WP_099152183.1">
    <property type="nucleotide sequence ID" value="NZ_PDUD01000025.1"/>
</dbReference>